<feature type="region of interest" description="Disordered" evidence="1">
    <location>
        <begin position="192"/>
        <end position="215"/>
    </location>
</feature>
<evidence type="ECO:0000256" key="1">
    <source>
        <dbReference type="SAM" id="MobiDB-lite"/>
    </source>
</evidence>
<protein>
    <submittedName>
        <fullName evidence="2">Uncharacterized protein</fullName>
    </submittedName>
</protein>
<dbReference type="Proteomes" id="UP000280708">
    <property type="component" value="Chromosome"/>
</dbReference>
<accession>A0A3G2UZK6</accession>
<dbReference type="AlphaFoldDB" id="A0A3G2UZK6"/>
<evidence type="ECO:0000313" key="2">
    <source>
        <dbReference type="EMBL" id="AYO80124.1"/>
    </source>
</evidence>
<gene>
    <name evidence="2" type="ORF">EBF16_26610</name>
</gene>
<evidence type="ECO:0000313" key="3">
    <source>
        <dbReference type="Proteomes" id="UP000280708"/>
    </source>
</evidence>
<name>A0A3G2UZK6_SPHYA</name>
<proteinExistence type="predicted"/>
<feature type="compositionally biased region" description="Basic and acidic residues" evidence="1">
    <location>
        <begin position="76"/>
        <end position="86"/>
    </location>
</feature>
<reference evidence="2 3" key="1">
    <citation type="submission" date="2018-10" db="EMBL/GenBank/DDBJ databases">
        <title>Characterization and genome analysis of a novel bacterium Sphingobium yanoikuyae SJTF8 capable of degrading PAHs.</title>
        <authorList>
            <person name="Yin C."/>
            <person name="Xiong W."/>
            <person name="Liang R."/>
        </authorList>
    </citation>
    <scope>NUCLEOTIDE SEQUENCE [LARGE SCALE GENOMIC DNA]</scope>
    <source>
        <strain evidence="2 3">SJTF8</strain>
    </source>
</reference>
<organism evidence="2 3">
    <name type="scientific">Sphingobium yanoikuyae</name>
    <name type="common">Sphingomonas yanoikuyae</name>
    <dbReference type="NCBI Taxonomy" id="13690"/>
    <lineage>
        <taxon>Bacteria</taxon>
        <taxon>Pseudomonadati</taxon>
        <taxon>Pseudomonadota</taxon>
        <taxon>Alphaproteobacteria</taxon>
        <taxon>Sphingomonadales</taxon>
        <taxon>Sphingomonadaceae</taxon>
        <taxon>Sphingobium</taxon>
    </lineage>
</organism>
<feature type="region of interest" description="Disordered" evidence="1">
    <location>
        <begin position="34"/>
        <end position="102"/>
    </location>
</feature>
<dbReference type="RefSeq" id="WP_122129983.1">
    <property type="nucleotide sequence ID" value="NZ_CP033230.1"/>
</dbReference>
<sequence>MSVIASALKHMLAAGMDHDAILAAVAAMEEEIANAPRPRSAGAIRTERWRKNKASHASQSVTCDDGDADVTLPPSLDKEKSPRPPKEINLIPEGDASAHEGDPAGLPISVKIALAIATCQAIGRIKPPFTLPVRIPAEPWADFVAMRLRIRKPMTDRAKELAVRELDRLAAAGWPPGDVLNHSTMNSYQGLVPPKGRNHGQYRQDRPANDISDPMVRTVLARQAERGRGHGSEPF</sequence>
<dbReference type="EMBL" id="CP033230">
    <property type="protein sequence ID" value="AYO80124.1"/>
    <property type="molecule type" value="Genomic_DNA"/>
</dbReference>